<dbReference type="Gene3D" id="1.10.10.970">
    <property type="entry name" value="RNA 2'-phosphotransferase, Tpt1/KptA family, N-terminal domain"/>
    <property type="match status" value="1"/>
</dbReference>
<dbReference type="OrthoDB" id="419694at2759"/>
<dbReference type="InterPro" id="IPR042080">
    <property type="entry name" value="RNA_2'-PTrans_N"/>
</dbReference>
<dbReference type="Gene3D" id="3.20.170.30">
    <property type="match status" value="1"/>
</dbReference>
<evidence type="ECO:0000256" key="5">
    <source>
        <dbReference type="ARBA" id="ARBA00023027"/>
    </source>
</evidence>
<keyword evidence="5" id="KW-0520">NAD</keyword>
<evidence type="ECO:0000256" key="6">
    <source>
        <dbReference type="ARBA" id="ARBA00047949"/>
    </source>
</evidence>
<dbReference type="EMBL" id="AVOT02001810">
    <property type="protein sequence ID" value="MBW0468251.1"/>
    <property type="molecule type" value="Genomic_DNA"/>
</dbReference>
<dbReference type="InterPro" id="IPR002745">
    <property type="entry name" value="Ptrans_KptA/Tpt1"/>
</dbReference>
<feature type="compositionally biased region" description="Basic and acidic residues" evidence="7">
    <location>
        <begin position="1"/>
        <end position="15"/>
    </location>
</feature>
<dbReference type="InterPro" id="IPR042081">
    <property type="entry name" value="RNA_2'-PTrans_C"/>
</dbReference>
<dbReference type="GO" id="GO:0000215">
    <property type="term" value="F:tRNA 2'-phosphotransferase activity"/>
    <property type="evidence" value="ECO:0007669"/>
    <property type="project" value="UniProtKB-EC"/>
</dbReference>
<evidence type="ECO:0000256" key="7">
    <source>
        <dbReference type="SAM" id="MobiDB-lite"/>
    </source>
</evidence>
<evidence type="ECO:0000256" key="2">
    <source>
        <dbReference type="ARBA" id="ARBA00009836"/>
    </source>
</evidence>
<evidence type="ECO:0000313" key="9">
    <source>
        <dbReference type="Proteomes" id="UP000765509"/>
    </source>
</evidence>
<organism evidence="8 9">
    <name type="scientific">Austropuccinia psidii MF-1</name>
    <dbReference type="NCBI Taxonomy" id="1389203"/>
    <lineage>
        <taxon>Eukaryota</taxon>
        <taxon>Fungi</taxon>
        <taxon>Dikarya</taxon>
        <taxon>Basidiomycota</taxon>
        <taxon>Pucciniomycotina</taxon>
        <taxon>Pucciniomycetes</taxon>
        <taxon>Pucciniales</taxon>
        <taxon>Sphaerophragmiaceae</taxon>
        <taxon>Austropuccinia</taxon>
    </lineage>
</organism>
<dbReference type="PANTHER" id="PTHR12684:SF2">
    <property type="entry name" value="TRNA 2'-PHOSPHOTRANSFERASE 1"/>
    <property type="match status" value="1"/>
</dbReference>
<dbReference type="AlphaFoldDB" id="A0A9Q3GI36"/>
<keyword evidence="4" id="KW-0808">Transferase</keyword>
<comment type="catalytic activity">
    <reaction evidence="6">
        <text>2'-phospho-[ligated tRNA] + NAD(+) = mature tRNA + ADP-alpha-D-ribose 1'',2''-cyclic phosphate + nicotinamide</text>
        <dbReference type="Rhea" id="RHEA:23324"/>
        <dbReference type="Rhea" id="RHEA-COMP:11106"/>
        <dbReference type="Rhea" id="RHEA-COMP:11107"/>
        <dbReference type="ChEBI" id="CHEBI:17154"/>
        <dbReference type="ChEBI" id="CHEBI:57540"/>
        <dbReference type="ChEBI" id="CHEBI:76596"/>
        <dbReference type="ChEBI" id="CHEBI:82883"/>
        <dbReference type="ChEBI" id="CHEBI:85027"/>
        <dbReference type="EC" id="2.7.1.160"/>
    </reaction>
</comment>
<protein>
    <recommendedName>
        <fullName evidence="3">2'-phosphotransferase</fullName>
        <ecNumber evidence="3">2.7.1.160</ecNumber>
    </recommendedName>
</protein>
<dbReference type="Pfam" id="PF01885">
    <property type="entry name" value="PTS_2-RNA"/>
    <property type="match status" value="1"/>
</dbReference>
<accession>A0A9Q3GI36</accession>
<gene>
    <name evidence="8" type="ORF">O181_007966</name>
</gene>
<comment type="similarity">
    <text evidence="2">Belongs to the KptA/TPT1 family.</text>
</comment>
<keyword evidence="9" id="KW-1185">Reference proteome</keyword>
<evidence type="ECO:0000256" key="1">
    <source>
        <dbReference type="ARBA" id="ARBA00003343"/>
    </source>
</evidence>
<evidence type="ECO:0000313" key="8">
    <source>
        <dbReference type="EMBL" id="MBW0468251.1"/>
    </source>
</evidence>
<dbReference type="FunFam" id="3.20.170.30:FF:000002">
    <property type="entry name" value="Phosphotransferase, putative"/>
    <property type="match status" value="1"/>
</dbReference>
<dbReference type="Proteomes" id="UP000765509">
    <property type="component" value="Unassembled WGS sequence"/>
</dbReference>
<comment type="caution">
    <text evidence="8">The sequence shown here is derived from an EMBL/GenBank/DDBJ whole genome shotgun (WGS) entry which is preliminary data.</text>
</comment>
<dbReference type="GO" id="GO:0006388">
    <property type="term" value="P:tRNA splicing, via endonucleolytic cleavage and ligation"/>
    <property type="evidence" value="ECO:0007669"/>
    <property type="project" value="TreeGrafter"/>
</dbReference>
<name>A0A9Q3GI36_9BASI</name>
<dbReference type="SUPFAM" id="SSF56399">
    <property type="entry name" value="ADP-ribosylation"/>
    <property type="match status" value="1"/>
</dbReference>
<evidence type="ECO:0000256" key="4">
    <source>
        <dbReference type="ARBA" id="ARBA00022679"/>
    </source>
</evidence>
<dbReference type="EC" id="2.7.1.160" evidence="3"/>
<feature type="compositionally biased region" description="Polar residues" evidence="7">
    <location>
        <begin position="16"/>
        <end position="25"/>
    </location>
</feature>
<proteinExistence type="inferred from homology"/>
<evidence type="ECO:0000256" key="3">
    <source>
        <dbReference type="ARBA" id="ARBA00012007"/>
    </source>
</evidence>
<reference evidence="8" key="1">
    <citation type="submission" date="2021-03" db="EMBL/GenBank/DDBJ databases">
        <title>Draft genome sequence of rust myrtle Austropuccinia psidii MF-1, a brazilian biotype.</title>
        <authorList>
            <person name="Quecine M.C."/>
            <person name="Pachon D.M.R."/>
            <person name="Bonatelli M.L."/>
            <person name="Correr F.H."/>
            <person name="Franceschini L.M."/>
            <person name="Leite T.F."/>
            <person name="Margarido G.R.A."/>
            <person name="Almeida C.A."/>
            <person name="Ferrarezi J.A."/>
            <person name="Labate C.A."/>
        </authorList>
    </citation>
    <scope>NUCLEOTIDE SEQUENCE</scope>
    <source>
        <strain evidence="8">MF-1</strain>
    </source>
</reference>
<comment type="function">
    <text evidence="1">Catalyzes the last step of tRNA splicing, the transfer of the splice junction 2'-phosphate from ligated tRNA to NAD to produce ADP-ribose 1''-2'' cyclic phosphate.</text>
</comment>
<dbReference type="PANTHER" id="PTHR12684">
    <property type="entry name" value="PUTATIVE PHOSPHOTRANSFERASE"/>
    <property type="match status" value="1"/>
</dbReference>
<feature type="region of interest" description="Disordered" evidence="7">
    <location>
        <begin position="1"/>
        <end position="33"/>
    </location>
</feature>
<sequence length="248" mass="27598">MTESEASKQIEDLNNHKPSNAQPTSKKGKLRGRLNDSVDVQLSKTLSYILRHGAIKEKLQMRPDGFISLVDLLSRPTLKGFSSEDVYRVVAENEKKRFTIIEEPQPDGTCQALIRANQGHSLNVQDLQLDPVTELEKLPMVVHGTYSKFWESIARQGLKPLKRTHIHFAAGLLGEDGVISGMRASCDILIYLDVEKCLTDGIKFFRSANGVILTEGLSTSKSIPITYFKKVVKKSGEVLYPALNDITS</sequence>